<sequence length="120" mass="13873">MIINDKEYIKVRDAQVGETGWAYIKGDDIILDNDFKRIKRFSRLTLDDNRNIIDFKFIDEFDDEPDTRLDQLKSLVGCKVKAKAGEGEIIGVDDFSIRAEVKFGDEIKHWSLPTVLDHLI</sequence>
<gene>
    <name evidence="1" type="ORF">SN811_08750</name>
</gene>
<dbReference type="AlphaFoldDB" id="A0A6F9Y4Q9"/>
<dbReference type="RefSeq" id="WP_172577199.1">
    <property type="nucleotide sequence ID" value="NZ_BLAP01000030.1"/>
</dbReference>
<protein>
    <submittedName>
        <fullName evidence="1">Uncharacterized protein</fullName>
    </submittedName>
</protein>
<reference evidence="1" key="1">
    <citation type="submission" date="2019-10" db="EMBL/GenBank/DDBJ databases">
        <title>Lactobacillus agilis SN811 Whole Genome Sequencing Project.</title>
        <authorList>
            <person name="Suzuki S."/>
            <person name="Endo A."/>
            <person name="Maeno S."/>
            <person name="Shiwa Y."/>
            <person name="Matsutani M."/>
            <person name="Kajikawa A."/>
        </authorList>
    </citation>
    <scope>NUCLEOTIDE SEQUENCE</scope>
    <source>
        <strain evidence="1">SN811</strain>
    </source>
</reference>
<dbReference type="EMBL" id="BLAP01000030">
    <property type="protein sequence ID" value="GET12375.1"/>
    <property type="molecule type" value="Genomic_DNA"/>
</dbReference>
<organism evidence="1">
    <name type="scientific">Ligilactobacillus agilis</name>
    <dbReference type="NCBI Taxonomy" id="1601"/>
    <lineage>
        <taxon>Bacteria</taxon>
        <taxon>Bacillati</taxon>
        <taxon>Bacillota</taxon>
        <taxon>Bacilli</taxon>
        <taxon>Lactobacillales</taxon>
        <taxon>Lactobacillaceae</taxon>
        <taxon>Ligilactobacillus</taxon>
    </lineage>
</organism>
<dbReference type="Proteomes" id="UP000494160">
    <property type="component" value="Unassembled WGS sequence"/>
</dbReference>
<accession>A0A6F9Y4Q9</accession>
<comment type="caution">
    <text evidence="1">The sequence shown here is derived from an EMBL/GenBank/DDBJ whole genome shotgun (WGS) entry which is preliminary data.</text>
</comment>
<evidence type="ECO:0000313" key="1">
    <source>
        <dbReference type="EMBL" id="GET12375.1"/>
    </source>
</evidence>
<proteinExistence type="predicted"/>
<name>A0A6F9Y4Q9_9LACO</name>